<dbReference type="PROSITE" id="PS01117">
    <property type="entry name" value="HTH_MARR_1"/>
    <property type="match status" value="1"/>
</dbReference>
<evidence type="ECO:0000256" key="2">
    <source>
        <dbReference type="ARBA" id="ARBA00023125"/>
    </source>
</evidence>
<dbReference type="InterPro" id="IPR036388">
    <property type="entry name" value="WH-like_DNA-bd_sf"/>
</dbReference>
<protein>
    <submittedName>
        <fullName evidence="5">DNA-binding MarR family transcriptional regulator</fullName>
    </submittedName>
</protein>
<dbReference type="PANTHER" id="PTHR33164">
    <property type="entry name" value="TRANSCRIPTIONAL REGULATOR, MARR FAMILY"/>
    <property type="match status" value="1"/>
</dbReference>
<organism evidence="5 6">
    <name type="scientific">Murinocardiopsis flavida</name>
    <dbReference type="NCBI Taxonomy" id="645275"/>
    <lineage>
        <taxon>Bacteria</taxon>
        <taxon>Bacillati</taxon>
        <taxon>Actinomycetota</taxon>
        <taxon>Actinomycetes</taxon>
        <taxon>Streptosporangiales</taxon>
        <taxon>Nocardiopsidaceae</taxon>
        <taxon>Murinocardiopsis</taxon>
    </lineage>
</organism>
<keyword evidence="3" id="KW-0804">Transcription</keyword>
<dbReference type="PANTHER" id="PTHR33164:SF57">
    <property type="entry name" value="MARR-FAMILY TRANSCRIPTIONAL REGULATOR"/>
    <property type="match status" value="1"/>
</dbReference>
<dbReference type="GO" id="GO:0003700">
    <property type="term" value="F:DNA-binding transcription factor activity"/>
    <property type="evidence" value="ECO:0007669"/>
    <property type="project" value="InterPro"/>
</dbReference>
<keyword evidence="2 5" id="KW-0238">DNA-binding</keyword>
<accession>A0A2P8DNV9</accession>
<dbReference type="GO" id="GO:0003677">
    <property type="term" value="F:DNA binding"/>
    <property type="evidence" value="ECO:0007669"/>
    <property type="project" value="UniProtKB-KW"/>
</dbReference>
<comment type="caution">
    <text evidence="5">The sequence shown here is derived from an EMBL/GenBank/DDBJ whole genome shotgun (WGS) entry which is preliminary data.</text>
</comment>
<gene>
    <name evidence="5" type="ORF">CLV63_104122</name>
</gene>
<dbReference type="InterPro" id="IPR000835">
    <property type="entry name" value="HTH_MarR-typ"/>
</dbReference>
<dbReference type="Gene3D" id="1.10.10.10">
    <property type="entry name" value="Winged helix-like DNA-binding domain superfamily/Winged helix DNA-binding domain"/>
    <property type="match status" value="1"/>
</dbReference>
<evidence type="ECO:0000313" key="6">
    <source>
        <dbReference type="Proteomes" id="UP000240542"/>
    </source>
</evidence>
<keyword evidence="6" id="KW-1185">Reference proteome</keyword>
<dbReference type="PRINTS" id="PR00598">
    <property type="entry name" value="HTHMARR"/>
</dbReference>
<evidence type="ECO:0000259" key="4">
    <source>
        <dbReference type="PROSITE" id="PS50995"/>
    </source>
</evidence>
<dbReference type="Proteomes" id="UP000240542">
    <property type="component" value="Unassembled WGS sequence"/>
</dbReference>
<name>A0A2P8DNV9_9ACTN</name>
<evidence type="ECO:0000313" key="5">
    <source>
        <dbReference type="EMBL" id="PSK98898.1"/>
    </source>
</evidence>
<evidence type="ECO:0000256" key="3">
    <source>
        <dbReference type="ARBA" id="ARBA00023163"/>
    </source>
</evidence>
<dbReference type="PROSITE" id="PS50995">
    <property type="entry name" value="HTH_MARR_2"/>
    <property type="match status" value="1"/>
</dbReference>
<dbReference type="GO" id="GO:0006950">
    <property type="term" value="P:response to stress"/>
    <property type="evidence" value="ECO:0007669"/>
    <property type="project" value="TreeGrafter"/>
</dbReference>
<keyword evidence="1" id="KW-0805">Transcription regulation</keyword>
<evidence type="ECO:0000256" key="1">
    <source>
        <dbReference type="ARBA" id="ARBA00023015"/>
    </source>
</evidence>
<feature type="domain" description="HTH marR-type" evidence="4">
    <location>
        <begin position="1"/>
        <end position="139"/>
    </location>
</feature>
<proteinExistence type="predicted"/>
<dbReference type="Pfam" id="PF01047">
    <property type="entry name" value="MarR"/>
    <property type="match status" value="1"/>
</dbReference>
<dbReference type="AlphaFoldDB" id="A0A2P8DNV9"/>
<dbReference type="InterPro" id="IPR023187">
    <property type="entry name" value="Tscrpt_reg_MarR-type_CS"/>
</dbReference>
<reference evidence="5 6" key="1">
    <citation type="submission" date="2018-03" db="EMBL/GenBank/DDBJ databases">
        <title>Genomic Encyclopedia of Archaeal and Bacterial Type Strains, Phase II (KMG-II): from individual species to whole genera.</title>
        <authorList>
            <person name="Goeker M."/>
        </authorList>
    </citation>
    <scope>NUCLEOTIDE SEQUENCE [LARGE SCALE GENOMIC DNA]</scope>
    <source>
        <strain evidence="5 6">DSM 45312</strain>
    </source>
</reference>
<dbReference type="SMART" id="SM00347">
    <property type="entry name" value="HTH_MARR"/>
    <property type="match status" value="1"/>
</dbReference>
<dbReference type="EMBL" id="PYGA01000004">
    <property type="protein sequence ID" value="PSK98898.1"/>
    <property type="molecule type" value="Genomic_DNA"/>
</dbReference>
<sequence length="151" mass="17107">MAESVPERVHMMLMDLVRGAGLLQPERPVPGLPVSLSQGFALHELDTDPPLSQRDLAERLRLEKSTVSRMAADLERKELLSRERDPHNRRLYRLRLTDQGRALHEHMARTFHGAYVRWVTAMTSEERDALLVGLPALVRAIRADNGGEQSP</sequence>
<dbReference type="SUPFAM" id="SSF46785">
    <property type="entry name" value="Winged helix' DNA-binding domain"/>
    <property type="match status" value="1"/>
</dbReference>
<dbReference type="InterPro" id="IPR039422">
    <property type="entry name" value="MarR/SlyA-like"/>
</dbReference>
<dbReference type="InterPro" id="IPR036390">
    <property type="entry name" value="WH_DNA-bd_sf"/>
</dbReference>